<dbReference type="PANTHER" id="PTHR13693:SF100">
    <property type="entry name" value="8-AMINO-7-OXONONANOATE SYNTHASE"/>
    <property type="match status" value="1"/>
</dbReference>
<reference evidence="13 14" key="1">
    <citation type="submission" date="2019-07" db="EMBL/GenBank/DDBJ databases">
        <title>Genomic Encyclopedia of Archaeal and Bacterial Type Strains, Phase II (KMG-II): from individual species to whole genera.</title>
        <authorList>
            <person name="Goeker M."/>
        </authorList>
    </citation>
    <scope>NUCLEOTIDE SEQUENCE [LARGE SCALE GENOMIC DNA]</scope>
    <source>
        <strain evidence="13 14">ATCC BAA-1139</strain>
    </source>
</reference>
<evidence type="ECO:0000256" key="10">
    <source>
        <dbReference type="NCBIfam" id="TIGR00858"/>
    </source>
</evidence>
<feature type="modified residue" description="N6-(pyridoxal phosphate)lysine" evidence="11">
    <location>
        <position position="241"/>
    </location>
</feature>
<accession>A0A562WQZ6</accession>
<dbReference type="Proteomes" id="UP000319449">
    <property type="component" value="Unassembled WGS sequence"/>
</dbReference>
<dbReference type="OrthoDB" id="9807157at2"/>
<protein>
    <recommendedName>
        <fullName evidence="5 10">8-amino-7-oxononanoate synthase</fullName>
        <ecNumber evidence="5 10">2.3.1.47</ecNumber>
    </recommendedName>
</protein>
<name>A0A562WQZ6_9BACT</name>
<dbReference type="CDD" id="cd06454">
    <property type="entry name" value="KBL_like"/>
    <property type="match status" value="1"/>
</dbReference>
<dbReference type="NCBIfam" id="TIGR00858">
    <property type="entry name" value="bioF"/>
    <property type="match status" value="1"/>
</dbReference>
<dbReference type="Gene3D" id="3.40.640.10">
    <property type="entry name" value="Type I PLP-dependent aspartate aminotransferase-like (Major domain)"/>
    <property type="match status" value="1"/>
</dbReference>
<comment type="subunit">
    <text evidence="4">Homodimer.</text>
</comment>
<comment type="cofactor">
    <cofactor evidence="1 11">
        <name>pyridoxal 5'-phosphate</name>
        <dbReference type="ChEBI" id="CHEBI:597326"/>
    </cofactor>
</comment>
<comment type="caution">
    <text evidence="13">The sequence shown here is derived from an EMBL/GenBank/DDBJ whole genome shotgun (WGS) entry which is preliminary data.</text>
</comment>
<organism evidence="13 14">
    <name type="scientific">Geobacter argillaceus</name>
    <dbReference type="NCBI Taxonomy" id="345631"/>
    <lineage>
        <taxon>Bacteria</taxon>
        <taxon>Pseudomonadati</taxon>
        <taxon>Thermodesulfobacteriota</taxon>
        <taxon>Desulfuromonadia</taxon>
        <taxon>Geobacterales</taxon>
        <taxon>Geobacteraceae</taxon>
        <taxon>Geobacter</taxon>
    </lineage>
</organism>
<dbReference type="InterPro" id="IPR001917">
    <property type="entry name" value="Aminotrans_II_pyridoxalP_BS"/>
</dbReference>
<evidence type="ECO:0000256" key="11">
    <source>
        <dbReference type="PIRSR" id="PIRSR604723-51"/>
    </source>
</evidence>
<dbReference type="AlphaFoldDB" id="A0A562WQZ6"/>
<dbReference type="InterPro" id="IPR015422">
    <property type="entry name" value="PyrdxlP-dep_Trfase_small"/>
</dbReference>
<comment type="pathway">
    <text evidence="2">Cofactor biosynthesis; biotin biosynthesis.</text>
</comment>
<dbReference type="HAMAP" id="MF_01693">
    <property type="entry name" value="BioF_aminotrans_2"/>
    <property type="match status" value="1"/>
</dbReference>
<dbReference type="InterPro" id="IPR015421">
    <property type="entry name" value="PyrdxlP-dep_Trfase_major"/>
</dbReference>
<comment type="catalytic activity">
    <reaction evidence="9">
        <text>6-carboxyhexanoyl-[ACP] + L-alanine + H(+) = (8S)-8-amino-7-oxononanoate + holo-[ACP] + CO2</text>
        <dbReference type="Rhea" id="RHEA:42288"/>
        <dbReference type="Rhea" id="RHEA-COMP:9685"/>
        <dbReference type="Rhea" id="RHEA-COMP:9955"/>
        <dbReference type="ChEBI" id="CHEBI:15378"/>
        <dbReference type="ChEBI" id="CHEBI:16526"/>
        <dbReference type="ChEBI" id="CHEBI:57972"/>
        <dbReference type="ChEBI" id="CHEBI:64479"/>
        <dbReference type="ChEBI" id="CHEBI:78846"/>
        <dbReference type="ChEBI" id="CHEBI:149468"/>
        <dbReference type="EC" id="2.3.1.47"/>
    </reaction>
</comment>
<dbReference type="InterPro" id="IPR022834">
    <property type="entry name" value="AONS_Proteobacteria"/>
</dbReference>
<dbReference type="GO" id="GO:0008710">
    <property type="term" value="F:8-amino-7-oxononanoate synthase activity"/>
    <property type="evidence" value="ECO:0007669"/>
    <property type="project" value="UniProtKB-UniRule"/>
</dbReference>
<dbReference type="Gene3D" id="3.90.1150.10">
    <property type="entry name" value="Aspartate Aminotransferase, domain 1"/>
    <property type="match status" value="1"/>
</dbReference>
<dbReference type="UniPathway" id="UPA00078"/>
<evidence type="ECO:0000256" key="6">
    <source>
        <dbReference type="ARBA" id="ARBA00022679"/>
    </source>
</evidence>
<evidence type="ECO:0000313" key="13">
    <source>
        <dbReference type="EMBL" id="TWJ32759.1"/>
    </source>
</evidence>
<dbReference type="EMBL" id="VLLN01000003">
    <property type="protein sequence ID" value="TWJ32759.1"/>
    <property type="molecule type" value="Genomic_DNA"/>
</dbReference>
<proteinExistence type="inferred from homology"/>
<dbReference type="PANTHER" id="PTHR13693">
    <property type="entry name" value="CLASS II AMINOTRANSFERASE/8-AMINO-7-OXONONANOATE SYNTHASE"/>
    <property type="match status" value="1"/>
</dbReference>
<evidence type="ECO:0000256" key="3">
    <source>
        <dbReference type="ARBA" id="ARBA00010008"/>
    </source>
</evidence>
<dbReference type="InterPro" id="IPR015424">
    <property type="entry name" value="PyrdxlP-dep_Trfase"/>
</dbReference>
<dbReference type="EC" id="2.3.1.47" evidence="5 10"/>
<keyword evidence="6 13" id="KW-0808">Transferase</keyword>
<dbReference type="PROSITE" id="PS00599">
    <property type="entry name" value="AA_TRANSFER_CLASS_2"/>
    <property type="match status" value="1"/>
</dbReference>
<dbReference type="SUPFAM" id="SSF53383">
    <property type="entry name" value="PLP-dependent transferases"/>
    <property type="match status" value="1"/>
</dbReference>
<gene>
    <name evidence="13" type="ORF">JN12_00736</name>
</gene>
<feature type="domain" description="Aminotransferase class I/classII large" evidence="12">
    <location>
        <begin position="42"/>
        <end position="385"/>
    </location>
</feature>
<dbReference type="FunFam" id="3.40.640.10:FF:000006">
    <property type="entry name" value="5-aminolevulinate synthase, mitochondrial"/>
    <property type="match status" value="1"/>
</dbReference>
<evidence type="ECO:0000256" key="4">
    <source>
        <dbReference type="ARBA" id="ARBA00011738"/>
    </source>
</evidence>
<comment type="similarity">
    <text evidence="3">Belongs to the class-II pyridoxal-phosphate-dependent aminotransferase family. BioF subfamily.</text>
</comment>
<evidence type="ECO:0000313" key="14">
    <source>
        <dbReference type="Proteomes" id="UP000319449"/>
    </source>
</evidence>
<evidence type="ECO:0000256" key="1">
    <source>
        <dbReference type="ARBA" id="ARBA00001933"/>
    </source>
</evidence>
<dbReference type="GO" id="GO:0009102">
    <property type="term" value="P:biotin biosynthetic process"/>
    <property type="evidence" value="ECO:0007669"/>
    <property type="project" value="UniProtKB-UniRule"/>
</dbReference>
<dbReference type="InterPro" id="IPR050087">
    <property type="entry name" value="AON_synthase_class-II"/>
</dbReference>
<evidence type="ECO:0000256" key="9">
    <source>
        <dbReference type="ARBA" id="ARBA00047715"/>
    </source>
</evidence>
<dbReference type="InterPro" id="IPR004723">
    <property type="entry name" value="AONS_Archaea/Proteobacteria"/>
</dbReference>
<evidence type="ECO:0000256" key="7">
    <source>
        <dbReference type="ARBA" id="ARBA00022756"/>
    </source>
</evidence>
<keyword evidence="8 11" id="KW-0663">Pyridoxal phosphate</keyword>
<evidence type="ECO:0000256" key="2">
    <source>
        <dbReference type="ARBA" id="ARBA00004746"/>
    </source>
</evidence>
<dbReference type="InterPro" id="IPR004839">
    <property type="entry name" value="Aminotransferase_I/II_large"/>
</dbReference>
<dbReference type="GO" id="GO:0030170">
    <property type="term" value="F:pyridoxal phosphate binding"/>
    <property type="evidence" value="ECO:0007669"/>
    <property type="project" value="InterPro"/>
</dbReference>
<keyword evidence="14" id="KW-1185">Reference proteome</keyword>
<evidence type="ECO:0000259" key="12">
    <source>
        <dbReference type="Pfam" id="PF00155"/>
    </source>
</evidence>
<dbReference type="RefSeq" id="WP_145018328.1">
    <property type="nucleotide sequence ID" value="NZ_VLLN01000003.1"/>
</dbReference>
<sequence length="396" mass="41954">MTDASFHTFAAELADLKERGLHRRERLVAGSQGSHVSLDGREVLLLCSNNYLGLADHPRLKEAAISAVERFGVSSGAARLVSGTMELHRALEERLARFKGTEGAIAFNGGYPANVGIIQALVGRGDTVYSDRLNHASIVDGCLLSRAEVVRYTHNDMAALRRLMEKNRGRGRQLIVTDGVFSMDGDLAPLKELATIKREFGALLMVDDAHGTGVLGAGGRGSVELCGVAGDVDVQMGTLGKGLGSFGAYAAASAEIVDYLRNKARSYIFSTSLPPAVLAASLAAIDLVDSPEGAMLRERLARHAGQFRVTLAGAGFDTMGSATQIVPVLVGEPAPTMEFSRLLLEEGFFVQGIRPPTVPAGSCRLRCTLMATHSDEELSAALAAIIRIGRQLAVIG</sequence>
<evidence type="ECO:0000256" key="5">
    <source>
        <dbReference type="ARBA" id="ARBA00013187"/>
    </source>
</evidence>
<dbReference type="Pfam" id="PF00155">
    <property type="entry name" value="Aminotran_1_2"/>
    <property type="match status" value="1"/>
</dbReference>
<evidence type="ECO:0000256" key="8">
    <source>
        <dbReference type="ARBA" id="ARBA00022898"/>
    </source>
</evidence>
<keyword evidence="7" id="KW-0093">Biotin biosynthesis</keyword>